<dbReference type="SMART" id="SM01321">
    <property type="entry name" value="Y1_Tnp"/>
    <property type="match status" value="1"/>
</dbReference>
<dbReference type="EMBL" id="JBHMCF010000011">
    <property type="protein sequence ID" value="MFB9470440.1"/>
    <property type="molecule type" value="Genomic_DNA"/>
</dbReference>
<gene>
    <name evidence="2" type="primary">tnpA</name>
    <name evidence="2" type="ORF">ACFFR3_13045</name>
</gene>
<name>A0ABV5NJF8_9ACTN</name>
<dbReference type="SUPFAM" id="SSF143422">
    <property type="entry name" value="Transposase IS200-like"/>
    <property type="match status" value="1"/>
</dbReference>
<dbReference type="NCBIfam" id="NF033573">
    <property type="entry name" value="transpos_IS200"/>
    <property type="match status" value="1"/>
</dbReference>
<keyword evidence="3" id="KW-1185">Reference proteome</keyword>
<evidence type="ECO:0000259" key="1">
    <source>
        <dbReference type="SMART" id="SM01321"/>
    </source>
</evidence>
<organism evidence="2 3">
    <name type="scientific">Nonomuraea salmonea</name>
    <dbReference type="NCBI Taxonomy" id="46181"/>
    <lineage>
        <taxon>Bacteria</taxon>
        <taxon>Bacillati</taxon>
        <taxon>Actinomycetota</taxon>
        <taxon>Actinomycetes</taxon>
        <taxon>Streptosporangiales</taxon>
        <taxon>Streptosporangiaceae</taxon>
        <taxon>Nonomuraea</taxon>
    </lineage>
</organism>
<comment type="caution">
    <text evidence="2">The sequence shown here is derived from an EMBL/GenBank/DDBJ whole genome shotgun (WGS) entry which is preliminary data.</text>
</comment>
<proteinExistence type="predicted"/>
<dbReference type="InterPro" id="IPR036515">
    <property type="entry name" value="Transposase_17_sf"/>
</dbReference>
<accession>A0ABV5NJF8</accession>
<protein>
    <submittedName>
        <fullName evidence="2">IS200/IS605 family transposase</fullName>
    </submittedName>
</protein>
<sequence>MRTSPGAAYDLGYHVVWCPGYRRPVLGGRVKDRLEERIHAKADEHDGEIVALEVLSDHVHLFVKPHPKHSPSYVAGQFKGCTSHHLRADFPHLRSQLPTLWSRSSFVATAGAVSAQTVQRHIETQDERSSKGGGRA</sequence>
<dbReference type="Gene3D" id="3.30.70.1290">
    <property type="entry name" value="Transposase IS200-like"/>
    <property type="match status" value="1"/>
</dbReference>
<dbReference type="InterPro" id="IPR002686">
    <property type="entry name" value="Transposase_17"/>
</dbReference>
<dbReference type="Pfam" id="PF01797">
    <property type="entry name" value="Y1_Tnp"/>
    <property type="match status" value="1"/>
</dbReference>
<evidence type="ECO:0000313" key="2">
    <source>
        <dbReference type="EMBL" id="MFB9470440.1"/>
    </source>
</evidence>
<dbReference type="RefSeq" id="WP_345402152.1">
    <property type="nucleotide sequence ID" value="NZ_BAAAXS010000001.1"/>
</dbReference>
<dbReference type="Proteomes" id="UP001589568">
    <property type="component" value="Unassembled WGS sequence"/>
</dbReference>
<feature type="domain" description="Transposase IS200-like" evidence="1">
    <location>
        <begin position="8"/>
        <end position="125"/>
    </location>
</feature>
<dbReference type="PANTHER" id="PTHR33360:SF2">
    <property type="entry name" value="TRANSPOSASE FOR INSERTION SEQUENCE ELEMENT IS200"/>
    <property type="match status" value="1"/>
</dbReference>
<evidence type="ECO:0000313" key="3">
    <source>
        <dbReference type="Proteomes" id="UP001589568"/>
    </source>
</evidence>
<dbReference type="PANTHER" id="PTHR33360">
    <property type="entry name" value="TRANSPOSASE FOR INSERTION SEQUENCE ELEMENT IS200"/>
    <property type="match status" value="1"/>
</dbReference>
<reference evidence="2 3" key="1">
    <citation type="submission" date="2024-09" db="EMBL/GenBank/DDBJ databases">
        <authorList>
            <person name="Sun Q."/>
            <person name="Mori K."/>
        </authorList>
    </citation>
    <scope>NUCLEOTIDE SEQUENCE [LARGE SCALE GENOMIC DNA]</scope>
    <source>
        <strain evidence="2 3">JCM 3324</strain>
    </source>
</reference>